<dbReference type="InterPro" id="IPR013154">
    <property type="entry name" value="ADH-like_N"/>
</dbReference>
<accession>W9CAY1</accession>
<evidence type="ECO:0000256" key="1">
    <source>
        <dbReference type="ARBA" id="ARBA00008072"/>
    </source>
</evidence>
<evidence type="ECO:0000313" key="5">
    <source>
        <dbReference type="Proteomes" id="UP000019487"/>
    </source>
</evidence>
<feature type="domain" description="Enoyl reductase (ER)" evidence="3">
    <location>
        <begin position="11"/>
        <end position="286"/>
    </location>
</feature>
<dbReference type="GO" id="GO:0016651">
    <property type="term" value="F:oxidoreductase activity, acting on NAD(P)H"/>
    <property type="evidence" value="ECO:0007669"/>
    <property type="project" value="InterPro"/>
</dbReference>
<dbReference type="Gene3D" id="3.40.50.720">
    <property type="entry name" value="NAD(P)-binding Rossmann-like Domain"/>
    <property type="match status" value="1"/>
</dbReference>
<comment type="caution">
    <text evidence="4">The sequence shown here is derived from an EMBL/GenBank/DDBJ whole genome shotgun (WGS) entry which is preliminary data.</text>
</comment>
<keyword evidence="5" id="KW-1185">Reference proteome</keyword>
<evidence type="ECO:0000259" key="3">
    <source>
        <dbReference type="SMART" id="SM00829"/>
    </source>
</evidence>
<dbReference type="OrthoDB" id="10257049at2759"/>
<dbReference type="AlphaFoldDB" id="W9CAY1"/>
<evidence type="ECO:0000256" key="2">
    <source>
        <dbReference type="ARBA" id="ARBA00023002"/>
    </source>
</evidence>
<dbReference type="HOGENOM" id="CLU_026673_16_5_1"/>
<dbReference type="SUPFAM" id="SSF50129">
    <property type="entry name" value="GroES-like"/>
    <property type="match status" value="1"/>
</dbReference>
<dbReference type="SUPFAM" id="SSF51735">
    <property type="entry name" value="NAD(P)-binding Rossmann-fold domains"/>
    <property type="match status" value="1"/>
</dbReference>
<name>W9CAY1_SCLBF</name>
<dbReference type="InterPro" id="IPR020843">
    <property type="entry name" value="ER"/>
</dbReference>
<dbReference type="InterPro" id="IPR047122">
    <property type="entry name" value="Trans-enoyl_RdTase-like"/>
</dbReference>
<comment type="similarity">
    <text evidence="1">Belongs to the zinc-containing alcohol dehydrogenase family.</text>
</comment>
<dbReference type="Gene3D" id="3.90.180.10">
    <property type="entry name" value="Medium-chain alcohol dehydrogenases, catalytic domain"/>
    <property type="match status" value="1"/>
</dbReference>
<reference evidence="4 5" key="1">
    <citation type="journal article" date="2014" name="Genome Announc.">
        <title>Draft genome sequence of Sclerotinia borealis, a psychrophilic plant pathogenic fungus.</title>
        <authorList>
            <person name="Mardanov A.V."/>
            <person name="Beletsky A.V."/>
            <person name="Kadnikov V.V."/>
            <person name="Ignatov A.N."/>
            <person name="Ravin N.V."/>
        </authorList>
    </citation>
    <scope>NUCLEOTIDE SEQUENCE [LARGE SCALE GENOMIC DNA]</scope>
    <source>
        <strain evidence="5">F-4157</strain>
    </source>
</reference>
<keyword evidence="2" id="KW-0560">Oxidoreductase</keyword>
<dbReference type="CDD" id="cd08249">
    <property type="entry name" value="enoyl_reductase_like"/>
    <property type="match status" value="1"/>
</dbReference>
<dbReference type="STRING" id="1432307.W9CAY1"/>
<proteinExistence type="inferred from homology"/>
<dbReference type="PANTHER" id="PTHR45348:SF2">
    <property type="entry name" value="ZINC-TYPE ALCOHOL DEHYDROGENASE-LIKE PROTEIN C2E1P3.01"/>
    <property type="match status" value="1"/>
</dbReference>
<evidence type="ECO:0000313" key="4">
    <source>
        <dbReference type="EMBL" id="ESZ91715.1"/>
    </source>
</evidence>
<dbReference type="Proteomes" id="UP000019487">
    <property type="component" value="Unassembled WGS sequence"/>
</dbReference>
<gene>
    <name evidence="4" type="ORF">SBOR_7910</name>
</gene>
<organism evidence="4 5">
    <name type="scientific">Sclerotinia borealis (strain F-4128)</name>
    <dbReference type="NCBI Taxonomy" id="1432307"/>
    <lineage>
        <taxon>Eukaryota</taxon>
        <taxon>Fungi</taxon>
        <taxon>Dikarya</taxon>
        <taxon>Ascomycota</taxon>
        <taxon>Pezizomycotina</taxon>
        <taxon>Leotiomycetes</taxon>
        <taxon>Helotiales</taxon>
        <taxon>Sclerotiniaceae</taxon>
        <taxon>Sclerotinia</taxon>
    </lineage>
</organism>
<dbReference type="InterPro" id="IPR011032">
    <property type="entry name" value="GroES-like_sf"/>
</dbReference>
<dbReference type="Pfam" id="PF08240">
    <property type="entry name" value="ADH_N"/>
    <property type="match status" value="1"/>
</dbReference>
<dbReference type="SMART" id="SM00829">
    <property type="entry name" value="PKS_ER"/>
    <property type="match status" value="1"/>
</dbReference>
<dbReference type="PANTHER" id="PTHR45348">
    <property type="entry name" value="HYPOTHETICAL OXIDOREDUCTASE (EUROFUNG)"/>
    <property type="match status" value="1"/>
</dbReference>
<protein>
    <submittedName>
        <fullName evidence="4">Putative Zinc-binding alcohol dehydrogenase domain-containing protein cipB</fullName>
    </submittedName>
</protein>
<dbReference type="InterPro" id="IPR036291">
    <property type="entry name" value="NAD(P)-bd_dom_sf"/>
</dbReference>
<dbReference type="EMBL" id="AYSA01000465">
    <property type="protein sequence ID" value="ESZ91715.1"/>
    <property type="molecule type" value="Genomic_DNA"/>
</dbReference>
<sequence>MSTQQKTNLAAIIKNPKNQVTVENRPIPTPGPDELLIRNHAIAANPADWKIQAWTVYVTEYPNVLGSDVSGIIEAVGSSVTKFSVGDRVTGFAAVFYNQNIDHGAWQTYTLLREVATTNIPDTLSYEEASTFPMAYATVATAFYLLLDIPRTIGKVEPTNEALFVWGGASAVGAAAIQLANTLGYKVFTTASPKHHEYLQSLGAFATFDYHDAEVVSRVVRSVKVSAANLTLGLDAITEGDTFILSADILSATAGGAGKLALTLDWPETHAKPNDVEVLKTVAIRLGMDSQDVGAWFFNEFLKDALEKKYLVASPPIEIVDGGVAAAQKVFDQLKAGVSGKKLVVQVK</sequence>